<evidence type="ECO:0000256" key="2">
    <source>
        <dbReference type="ARBA" id="ARBA00022771"/>
    </source>
</evidence>
<evidence type="ECO:0000256" key="4">
    <source>
        <dbReference type="SAM" id="MobiDB-lite"/>
    </source>
</evidence>
<evidence type="ECO:0000256" key="3">
    <source>
        <dbReference type="ARBA" id="ARBA00022833"/>
    </source>
</evidence>
<dbReference type="Proteomes" id="UP000006352">
    <property type="component" value="Unassembled WGS sequence"/>
</dbReference>
<accession>J4GL83</accession>
<feature type="region of interest" description="Disordered" evidence="4">
    <location>
        <begin position="208"/>
        <end position="250"/>
    </location>
</feature>
<feature type="region of interest" description="Disordered" evidence="4">
    <location>
        <begin position="558"/>
        <end position="592"/>
    </location>
</feature>
<dbReference type="STRING" id="599839.J4GL83"/>
<keyword evidence="2" id="KW-0863">Zinc-finger</keyword>
<evidence type="ECO:0008006" key="7">
    <source>
        <dbReference type="Google" id="ProtNLM"/>
    </source>
</evidence>
<proteinExistence type="predicted"/>
<dbReference type="AlphaFoldDB" id="J4GL83"/>
<dbReference type="GO" id="GO:0008270">
    <property type="term" value="F:zinc ion binding"/>
    <property type="evidence" value="ECO:0007669"/>
    <property type="project" value="UniProtKB-KW"/>
</dbReference>
<evidence type="ECO:0000313" key="6">
    <source>
        <dbReference type="Proteomes" id="UP000006352"/>
    </source>
</evidence>
<dbReference type="EMBL" id="HE796948">
    <property type="protein sequence ID" value="CCL99725.1"/>
    <property type="molecule type" value="Genomic_DNA"/>
</dbReference>
<name>J4GL83_9APHY</name>
<keyword evidence="6" id="KW-1185">Reference proteome</keyword>
<feature type="compositionally biased region" description="Acidic residues" evidence="4">
    <location>
        <begin position="226"/>
        <end position="250"/>
    </location>
</feature>
<feature type="region of interest" description="Disordered" evidence="4">
    <location>
        <begin position="459"/>
        <end position="530"/>
    </location>
</feature>
<dbReference type="PANTHER" id="PTHR15710">
    <property type="entry name" value="E3 UBIQUITIN-PROTEIN LIGASE PRAJA"/>
    <property type="match status" value="1"/>
</dbReference>
<feature type="region of interest" description="Disordered" evidence="4">
    <location>
        <begin position="101"/>
        <end position="193"/>
    </location>
</feature>
<dbReference type="GO" id="GO:0061630">
    <property type="term" value="F:ubiquitin protein ligase activity"/>
    <property type="evidence" value="ECO:0007669"/>
    <property type="project" value="TreeGrafter"/>
</dbReference>
<feature type="compositionally biased region" description="Acidic residues" evidence="4">
    <location>
        <begin position="166"/>
        <end position="180"/>
    </location>
</feature>
<gene>
    <name evidence="5" type="ORF">FIBRA_01747</name>
</gene>
<keyword evidence="3" id="KW-0862">Zinc</keyword>
<sequence>MDFPLDARSGAITSTHDTGQVITAGAAFLNVQGFVDAPREIQISSQMPHQVSGFIRHSQPIGENSHQPLPNVTLRQDAMTAPSGNGDRHVDSSALPLRDRSLHSSAQVPVSPSSPHVVDIQNSNSQDDTPPLASDSDTQSDTGDSDDEDYDSSSSMPVLQSVSDSSESELDASDSDDSAWDEPASQRQPLITPVTAAGAVRAGPSYIISPQRQAGLPSYTTRDIFESEDDDDDDDEDEDEDEDEPDVEDEDIFDLEDYLAHGGFLNNPPPLDIPFNRHLRSRDLLDLLLSPRRNAVDNDPVRAETLLEGLEVIPEELVRRYEKLRCGHGEDNDGCAICRDEFFLDYVMEPIEQKSSASDCAFFEALPFHMPPCQILAFPCPGRHLFHSDCLSPWLARKTTCPSCRFDIDPESLTLRIPGSSMLDFDGRPRAPFPKRWEPPRVSRLKEWLEQEELARRNGANCSKPVPVDQDDGADADDELDEREEVWADVERQALNSGQTSPPPDAFSDRHTPSFSQIPPLPPPLPHNLGQYPRHYAAMLTRDLREAGLEDVFTRASRRVRVSFGVQTPPSFMPREHPGSGPASAGAQADLD</sequence>
<dbReference type="Gene3D" id="3.30.40.10">
    <property type="entry name" value="Zinc/RING finger domain, C3HC4 (zinc finger)"/>
    <property type="match status" value="1"/>
</dbReference>
<evidence type="ECO:0000313" key="5">
    <source>
        <dbReference type="EMBL" id="CCL99725.1"/>
    </source>
</evidence>
<dbReference type="RefSeq" id="XP_012179008.1">
    <property type="nucleotide sequence ID" value="XM_012323618.1"/>
</dbReference>
<dbReference type="GO" id="GO:0016567">
    <property type="term" value="P:protein ubiquitination"/>
    <property type="evidence" value="ECO:0007669"/>
    <property type="project" value="TreeGrafter"/>
</dbReference>
<feature type="compositionally biased region" description="Low complexity" evidence="4">
    <location>
        <begin position="104"/>
        <end position="118"/>
    </location>
</feature>
<organism evidence="5 6">
    <name type="scientific">Fibroporia radiculosa</name>
    <dbReference type="NCBI Taxonomy" id="599839"/>
    <lineage>
        <taxon>Eukaryota</taxon>
        <taxon>Fungi</taxon>
        <taxon>Dikarya</taxon>
        <taxon>Basidiomycota</taxon>
        <taxon>Agaricomycotina</taxon>
        <taxon>Agaricomycetes</taxon>
        <taxon>Polyporales</taxon>
        <taxon>Fibroporiaceae</taxon>
        <taxon>Fibroporia</taxon>
    </lineage>
</organism>
<dbReference type="GO" id="GO:0005737">
    <property type="term" value="C:cytoplasm"/>
    <property type="evidence" value="ECO:0007669"/>
    <property type="project" value="TreeGrafter"/>
</dbReference>
<dbReference type="PANTHER" id="PTHR15710:SF243">
    <property type="entry name" value="E3 UBIQUITIN-PROTEIN LIGASE PRAJA-2 ISOFORM X1"/>
    <property type="match status" value="1"/>
</dbReference>
<protein>
    <recommendedName>
        <fullName evidence="7">RING-type domain-containing protein</fullName>
    </recommendedName>
</protein>
<dbReference type="SUPFAM" id="SSF57850">
    <property type="entry name" value="RING/U-box"/>
    <property type="match status" value="1"/>
</dbReference>
<dbReference type="InterPro" id="IPR013083">
    <property type="entry name" value="Znf_RING/FYVE/PHD"/>
</dbReference>
<feature type="compositionally biased region" description="Acidic residues" evidence="4">
    <location>
        <begin position="469"/>
        <end position="484"/>
    </location>
</feature>
<feature type="compositionally biased region" description="Low complexity" evidence="4">
    <location>
        <begin position="152"/>
        <end position="165"/>
    </location>
</feature>
<evidence type="ECO:0000256" key="1">
    <source>
        <dbReference type="ARBA" id="ARBA00022723"/>
    </source>
</evidence>
<feature type="compositionally biased region" description="Low complexity" evidence="4">
    <location>
        <begin position="579"/>
        <end position="592"/>
    </location>
</feature>
<dbReference type="OrthoDB" id="8062037at2759"/>
<dbReference type="HOGENOM" id="CLU_460812_0_0_1"/>
<reference evidence="5 6" key="1">
    <citation type="journal article" date="2012" name="Appl. Environ. Microbiol.">
        <title>Short-read sequencing for genomic analysis of the brown rot fungus Fibroporia radiculosa.</title>
        <authorList>
            <person name="Tang J.D."/>
            <person name="Perkins A.D."/>
            <person name="Sonstegard T.S."/>
            <person name="Schroeder S.G."/>
            <person name="Burgess S.C."/>
            <person name="Diehl S.V."/>
        </authorList>
    </citation>
    <scope>NUCLEOTIDE SEQUENCE [LARGE SCALE GENOMIC DNA]</scope>
    <source>
        <strain evidence="5 6">TFFH 294</strain>
    </source>
</reference>
<dbReference type="InParanoid" id="J4GL83"/>
<keyword evidence="1" id="KW-0479">Metal-binding</keyword>
<dbReference type="GeneID" id="24094636"/>